<accession>A0A8H7JAC0</accession>
<comment type="caution">
    <text evidence="15">The sequence shown here is derived from an EMBL/GenBank/DDBJ whole genome shotgun (WGS) entry which is preliminary data.</text>
</comment>
<dbReference type="EMBL" id="RZGK01000010">
    <property type="protein sequence ID" value="KAF9695863.1"/>
    <property type="molecule type" value="Genomic_DNA"/>
</dbReference>
<feature type="region of interest" description="Disordered" evidence="1">
    <location>
        <begin position="212"/>
        <end position="250"/>
    </location>
</feature>
<evidence type="ECO:0000313" key="5">
    <source>
        <dbReference type="EMBL" id="KAF9692212.1"/>
    </source>
</evidence>
<dbReference type="EMBL" id="RZGK01000010">
    <property type="protein sequence ID" value="KAF9696235.1"/>
    <property type="molecule type" value="Genomic_DNA"/>
</dbReference>
<evidence type="ECO:0000313" key="11">
    <source>
        <dbReference type="EMBL" id="KAF9695863.1"/>
    </source>
</evidence>
<feature type="compositionally biased region" description="Gly residues" evidence="1">
    <location>
        <begin position="9"/>
        <end position="19"/>
    </location>
</feature>
<evidence type="ECO:0000313" key="16">
    <source>
        <dbReference type="EMBL" id="KAF9701510.1"/>
    </source>
</evidence>
<dbReference type="EMBL" id="RZGK01000006">
    <property type="protein sequence ID" value="KAF9698394.1"/>
    <property type="molecule type" value="Genomic_DNA"/>
</dbReference>
<evidence type="ECO:0000313" key="17">
    <source>
        <dbReference type="EMBL" id="KAF9701726.1"/>
    </source>
</evidence>
<dbReference type="EMBL" id="RZGK01000004">
    <property type="protein sequence ID" value="KAF9699884.1"/>
    <property type="molecule type" value="Genomic_DNA"/>
</dbReference>
<evidence type="ECO:0000313" key="14">
    <source>
        <dbReference type="EMBL" id="KAF9698394.1"/>
    </source>
</evidence>
<evidence type="ECO:0000313" key="10">
    <source>
        <dbReference type="EMBL" id="KAF9695220.1"/>
    </source>
</evidence>
<reference evidence="15" key="2">
    <citation type="submission" date="2020-09" db="EMBL/GenBank/DDBJ databases">
        <title>Reference genome assembly for Australian Ascochyta lentis isolate Al4.</title>
        <authorList>
            <person name="Lee R.C."/>
            <person name="Farfan-Caceres L.M."/>
            <person name="Debler J.W."/>
            <person name="Williams A.H."/>
            <person name="Henares B.M."/>
        </authorList>
    </citation>
    <scope>NUCLEOTIDE SEQUENCE</scope>
    <source>
        <strain evidence="15">Al4</strain>
    </source>
</reference>
<protein>
    <submittedName>
        <fullName evidence="15">Uncharacterized protein</fullName>
    </submittedName>
</protein>
<dbReference type="AlphaFoldDB" id="A0A8H7JAC0"/>
<dbReference type="EMBL" id="RZGK01000017">
    <property type="protein sequence ID" value="KAF9692936.1"/>
    <property type="molecule type" value="Genomic_DNA"/>
</dbReference>
<dbReference type="EMBL" id="RZGK01000023">
    <property type="protein sequence ID" value="KAF9690656.1"/>
    <property type="molecule type" value="Genomic_DNA"/>
</dbReference>
<evidence type="ECO:0000313" key="4">
    <source>
        <dbReference type="EMBL" id="KAF9692114.1"/>
    </source>
</evidence>
<dbReference type="EMBL" id="RZGK01000012">
    <property type="protein sequence ID" value="KAF9695220.1"/>
    <property type="molecule type" value="Genomic_DNA"/>
</dbReference>
<dbReference type="EMBL" id="RZGK01000010">
    <property type="protein sequence ID" value="KAF9696170.1"/>
    <property type="molecule type" value="Genomic_DNA"/>
</dbReference>
<evidence type="ECO:0000313" key="9">
    <source>
        <dbReference type="EMBL" id="KAF9694663.1"/>
    </source>
</evidence>
<name>A0A8H7JAC0_9PLEO</name>
<dbReference type="OrthoDB" id="3692536at2759"/>
<reference evidence="15" key="1">
    <citation type="submission" date="2018-12" db="EMBL/GenBank/DDBJ databases">
        <authorList>
            <person name="Syme R.A."/>
            <person name="Farfan-Caceres L."/>
            <person name="Lichtenzveig J."/>
        </authorList>
    </citation>
    <scope>NUCLEOTIDE SEQUENCE</scope>
    <source>
        <strain evidence="15">Al4</strain>
    </source>
</reference>
<dbReference type="Pfam" id="PF12511">
    <property type="entry name" value="DUF3716"/>
    <property type="match status" value="1"/>
</dbReference>
<dbReference type="EMBL" id="RZGK01000019">
    <property type="protein sequence ID" value="KAF9692212.1"/>
    <property type="molecule type" value="Genomic_DNA"/>
</dbReference>
<evidence type="ECO:0000313" key="15">
    <source>
        <dbReference type="EMBL" id="KAF9699884.1"/>
    </source>
</evidence>
<sequence>MSAPARGMWGPGGQPGGGLNHLQGSTGGSVNSTHSAAFDHLVNVAHQLVTRTTAGSVIPANINIPQGPANFNQHYTVWYIMDEAVADEIRRILAFAPIDIRRVADYFLRPRNQSPYDAVFGTGVRDYSPVVARTTVHARQLLTQRPSYLKAFVIHSRGAVNLTGCTNNCAAAVRGEKTFTAFLGCVSIGGEWNGACSNCVWSDGGARCRFANPRTGSSSKSTNGTSGAFGRSGGRAVAAPVEEGHFSDAE</sequence>
<dbReference type="EMBL" id="RZGK01000013">
    <property type="protein sequence ID" value="KAF9694663.1"/>
    <property type="molecule type" value="Genomic_DNA"/>
</dbReference>
<evidence type="ECO:0000313" key="13">
    <source>
        <dbReference type="EMBL" id="KAF9696235.1"/>
    </source>
</evidence>
<evidence type="ECO:0000313" key="7">
    <source>
        <dbReference type="EMBL" id="KAF9693155.1"/>
    </source>
</evidence>
<evidence type="ECO:0000313" key="8">
    <source>
        <dbReference type="EMBL" id="KAF9693808.1"/>
    </source>
</evidence>
<dbReference type="Proteomes" id="UP000651452">
    <property type="component" value="Unassembled WGS sequence"/>
</dbReference>
<dbReference type="EMBL" id="RZGK01000021">
    <property type="protein sequence ID" value="KAF9691156.1"/>
    <property type="molecule type" value="Genomic_DNA"/>
</dbReference>
<keyword evidence="18" id="KW-1185">Reference proteome</keyword>
<dbReference type="EMBL" id="RZGK01000002">
    <property type="protein sequence ID" value="KAF9701726.1"/>
    <property type="molecule type" value="Genomic_DNA"/>
</dbReference>
<evidence type="ECO:0000313" key="2">
    <source>
        <dbReference type="EMBL" id="KAF9690656.1"/>
    </source>
</evidence>
<gene>
    <name evidence="16" type="ORF">EKO04_001012</name>
    <name evidence="17" type="ORF">EKO04_001094</name>
    <name evidence="15" type="ORF">EKO04_002090</name>
    <name evidence="14" type="ORF">EKO04_003858</name>
    <name evidence="13" type="ORF">EKO04_006139</name>
    <name evidence="11" type="ORF">EKO04_006225</name>
    <name evidence="12" type="ORF">EKO04_006228</name>
    <name evidence="10" type="ORF">EKO04_007197</name>
    <name evidence="9" type="ORF">EKO04_007633</name>
    <name evidence="8" type="ORF">EKO04_008100</name>
    <name evidence="7" type="ORF">EKO04_008579</name>
    <name evidence="6" type="ORF">EKO04_009274</name>
    <name evidence="4" type="ORF">EKO04_010032</name>
    <name evidence="5" type="ORF">EKO04_010181</name>
    <name evidence="3" type="ORF">EKO04_010784</name>
    <name evidence="2" type="ORF">EKO04_011498</name>
</gene>
<proteinExistence type="predicted"/>
<dbReference type="EMBL" id="RZGK01000015">
    <property type="protein sequence ID" value="KAF9693808.1"/>
    <property type="molecule type" value="Genomic_DNA"/>
</dbReference>
<dbReference type="InterPro" id="IPR022190">
    <property type="entry name" value="DUF3716"/>
</dbReference>
<feature type="region of interest" description="Disordered" evidence="1">
    <location>
        <begin position="1"/>
        <end position="30"/>
    </location>
</feature>
<dbReference type="EMBL" id="RZGK01000002">
    <property type="protein sequence ID" value="KAF9701510.1"/>
    <property type="molecule type" value="Genomic_DNA"/>
</dbReference>
<evidence type="ECO:0000313" key="6">
    <source>
        <dbReference type="EMBL" id="KAF9692936.1"/>
    </source>
</evidence>
<evidence type="ECO:0000313" key="18">
    <source>
        <dbReference type="Proteomes" id="UP000651452"/>
    </source>
</evidence>
<dbReference type="EMBL" id="RZGK01000019">
    <property type="protein sequence ID" value="KAF9692114.1"/>
    <property type="molecule type" value="Genomic_DNA"/>
</dbReference>
<organism evidence="15 18">
    <name type="scientific">Ascochyta lentis</name>
    <dbReference type="NCBI Taxonomy" id="205686"/>
    <lineage>
        <taxon>Eukaryota</taxon>
        <taxon>Fungi</taxon>
        <taxon>Dikarya</taxon>
        <taxon>Ascomycota</taxon>
        <taxon>Pezizomycotina</taxon>
        <taxon>Dothideomycetes</taxon>
        <taxon>Pleosporomycetidae</taxon>
        <taxon>Pleosporales</taxon>
        <taxon>Pleosporineae</taxon>
        <taxon>Didymellaceae</taxon>
        <taxon>Ascochyta</taxon>
    </lineage>
</organism>
<feature type="compositionally biased region" description="Low complexity" evidence="1">
    <location>
        <begin position="215"/>
        <end position="226"/>
    </location>
</feature>
<evidence type="ECO:0000256" key="1">
    <source>
        <dbReference type="SAM" id="MobiDB-lite"/>
    </source>
</evidence>
<evidence type="ECO:0000313" key="12">
    <source>
        <dbReference type="EMBL" id="KAF9696170.1"/>
    </source>
</evidence>
<dbReference type="EMBL" id="RZGK01000016">
    <property type="protein sequence ID" value="KAF9693155.1"/>
    <property type="molecule type" value="Genomic_DNA"/>
</dbReference>
<evidence type="ECO:0000313" key="3">
    <source>
        <dbReference type="EMBL" id="KAF9691156.1"/>
    </source>
</evidence>